<protein>
    <recommendedName>
        <fullName evidence="3">Carboxypeptidase regulatory-like domain-containing protein</fullName>
    </recommendedName>
</protein>
<name>A0A5C5WDL0_9BACT</name>
<evidence type="ECO:0000313" key="2">
    <source>
        <dbReference type="Proteomes" id="UP000318995"/>
    </source>
</evidence>
<keyword evidence="2" id="KW-1185">Reference proteome</keyword>
<sequence length="154" mass="16439">MPNRPVPGRNHGATLIAGCALLVGCADRNTAYVSGLITVSGKPVSDAAVMFFAESGGRPFVANSDADGRYHMVINRPAMKDRETYRVAIAAVERESAGSSETDSPVAELLAEAAPQTRPPSWRTPPRYADIQTSDLTLTVERASQNTGDFDLCE</sequence>
<dbReference type="EMBL" id="SJPH01000001">
    <property type="protein sequence ID" value="TWT48587.1"/>
    <property type="molecule type" value="Genomic_DNA"/>
</dbReference>
<dbReference type="PROSITE" id="PS51257">
    <property type="entry name" value="PROKAR_LIPOPROTEIN"/>
    <property type="match status" value="1"/>
</dbReference>
<organism evidence="1 2">
    <name type="scientific">Botrimarina hoheduenensis</name>
    <dbReference type="NCBI Taxonomy" id="2528000"/>
    <lineage>
        <taxon>Bacteria</taxon>
        <taxon>Pseudomonadati</taxon>
        <taxon>Planctomycetota</taxon>
        <taxon>Planctomycetia</taxon>
        <taxon>Pirellulales</taxon>
        <taxon>Lacipirellulaceae</taxon>
        <taxon>Botrimarina</taxon>
    </lineage>
</organism>
<comment type="caution">
    <text evidence="1">The sequence shown here is derived from an EMBL/GenBank/DDBJ whole genome shotgun (WGS) entry which is preliminary data.</text>
</comment>
<accession>A0A5C5WDL0</accession>
<reference evidence="1 2" key="1">
    <citation type="submission" date="2019-02" db="EMBL/GenBank/DDBJ databases">
        <title>Deep-cultivation of Planctomycetes and their phenomic and genomic characterization uncovers novel biology.</title>
        <authorList>
            <person name="Wiegand S."/>
            <person name="Jogler M."/>
            <person name="Boedeker C."/>
            <person name="Pinto D."/>
            <person name="Vollmers J."/>
            <person name="Rivas-Marin E."/>
            <person name="Kohn T."/>
            <person name="Peeters S.H."/>
            <person name="Heuer A."/>
            <person name="Rast P."/>
            <person name="Oberbeckmann S."/>
            <person name="Bunk B."/>
            <person name="Jeske O."/>
            <person name="Meyerdierks A."/>
            <person name="Storesund J.E."/>
            <person name="Kallscheuer N."/>
            <person name="Luecker S."/>
            <person name="Lage O.M."/>
            <person name="Pohl T."/>
            <person name="Merkel B.J."/>
            <person name="Hornburger P."/>
            <person name="Mueller R.-W."/>
            <person name="Bruemmer F."/>
            <person name="Labrenz M."/>
            <person name="Spormann A.M."/>
            <person name="Op Den Camp H."/>
            <person name="Overmann J."/>
            <person name="Amann R."/>
            <person name="Jetten M.S.M."/>
            <person name="Mascher T."/>
            <person name="Medema M.H."/>
            <person name="Devos D.P."/>
            <person name="Kaster A.-K."/>
            <person name="Ovreas L."/>
            <person name="Rohde M."/>
            <person name="Galperin M.Y."/>
            <person name="Jogler C."/>
        </authorList>
    </citation>
    <scope>NUCLEOTIDE SEQUENCE [LARGE SCALE GENOMIC DNA]</scope>
    <source>
        <strain evidence="1 2">Pla111</strain>
    </source>
</reference>
<dbReference type="OrthoDB" id="289014at2"/>
<dbReference type="AlphaFoldDB" id="A0A5C5WDL0"/>
<evidence type="ECO:0008006" key="3">
    <source>
        <dbReference type="Google" id="ProtNLM"/>
    </source>
</evidence>
<gene>
    <name evidence="1" type="ORF">Pla111_03620</name>
</gene>
<dbReference type="Proteomes" id="UP000318995">
    <property type="component" value="Unassembled WGS sequence"/>
</dbReference>
<evidence type="ECO:0000313" key="1">
    <source>
        <dbReference type="EMBL" id="TWT48587.1"/>
    </source>
</evidence>
<proteinExistence type="predicted"/>
<dbReference type="RefSeq" id="WP_146570769.1">
    <property type="nucleotide sequence ID" value="NZ_SJPH01000001.1"/>
</dbReference>